<evidence type="ECO:0000256" key="6">
    <source>
        <dbReference type="ARBA" id="ARBA00022989"/>
    </source>
</evidence>
<dbReference type="InterPro" id="IPR050059">
    <property type="entry name" value="ATP_synthase_B_chain"/>
</dbReference>
<evidence type="ECO:0000256" key="9">
    <source>
        <dbReference type="ARBA" id="ARBA00023310"/>
    </source>
</evidence>
<dbReference type="AlphaFoldDB" id="A0A2H0W901"/>
<keyword evidence="2 12" id="KW-0813">Transport</keyword>
<dbReference type="NCBIfam" id="TIGR01144">
    <property type="entry name" value="ATP_synt_b"/>
    <property type="match status" value="1"/>
</dbReference>
<dbReference type="GO" id="GO:0012505">
    <property type="term" value="C:endomembrane system"/>
    <property type="evidence" value="ECO:0007669"/>
    <property type="project" value="UniProtKB-SubCell"/>
</dbReference>
<keyword evidence="5 12" id="KW-0375">Hydrogen ion transport</keyword>
<dbReference type="GO" id="GO:0046961">
    <property type="term" value="F:proton-transporting ATPase activity, rotational mechanism"/>
    <property type="evidence" value="ECO:0007669"/>
    <property type="project" value="TreeGrafter"/>
</dbReference>
<proteinExistence type="inferred from homology"/>
<keyword evidence="3 12" id="KW-0138">CF(0)</keyword>
<evidence type="ECO:0000313" key="16">
    <source>
        <dbReference type="Proteomes" id="UP000230093"/>
    </source>
</evidence>
<dbReference type="PANTHER" id="PTHR33445">
    <property type="entry name" value="ATP SYNTHASE SUBUNIT B', CHLOROPLASTIC"/>
    <property type="match status" value="1"/>
</dbReference>
<name>A0A2H0W901_9BACT</name>
<keyword evidence="12" id="KW-1003">Cell membrane</keyword>
<feature type="coiled-coil region" evidence="14">
    <location>
        <begin position="44"/>
        <end position="126"/>
    </location>
</feature>
<evidence type="ECO:0000256" key="4">
    <source>
        <dbReference type="ARBA" id="ARBA00022692"/>
    </source>
</evidence>
<dbReference type="Pfam" id="PF00430">
    <property type="entry name" value="ATP-synt_B"/>
    <property type="match status" value="1"/>
</dbReference>
<feature type="transmembrane region" description="Helical" evidence="12">
    <location>
        <begin position="12"/>
        <end position="30"/>
    </location>
</feature>
<dbReference type="PANTHER" id="PTHR33445:SF2">
    <property type="entry name" value="ATP SYNTHASE SUBUNIT B', CHLOROPLASTIC"/>
    <property type="match status" value="1"/>
</dbReference>
<comment type="caution">
    <text evidence="15">The sequence shown here is derived from an EMBL/GenBank/DDBJ whole genome shotgun (WGS) entry which is preliminary data.</text>
</comment>
<evidence type="ECO:0000313" key="15">
    <source>
        <dbReference type="EMBL" id="PIS09097.1"/>
    </source>
</evidence>
<dbReference type="InterPro" id="IPR002146">
    <property type="entry name" value="ATP_synth_b/b'su_bac/chlpt"/>
</dbReference>
<evidence type="ECO:0000256" key="14">
    <source>
        <dbReference type="SAM" id="Coils"/>
    </source>
</evidence>
<comment type="similarity">
    <text evidence="1 12 13">Belongs to the ATPase B chain family.</text>
</comment>
<sequence length="165" mass="18657">METLGINPSLLIGQIVNFTILFIILSKLVYKPLMEAVEKRKKKLEKIEVDEKAVQKALTNLETEKQKKLTEAKKEMALIISEAKKEALEEKETIISEAKKEALETIKNTKLEIERREKASEKEMREKAADLGVKIAGKLIADFLKPQDQKTLVSQALKAVKNIKG</sequence>
<keyword evidence="14" id="KW-0175">Coiled coil</keyword>
<keyword evidence="4 12" id="KW-0812">Transmembrane</keyword>
<evidence type="ECO:0000256" key="7">
    <source>
        <dbReference type="ARBA" id="ARBA00023065"/>
    </source>
</evidence>
<accession>A0A2H0W901</accession>
<dbReference type="InterPro" id="IPR005864">
    <property type="entry name" value="ATP_synth_F0_bsu_bac"/>
</dbReference>
<evidence type="ECO:0000256" key="13">
    <source>
        <dbReference type="RuleBase" id="RU003848"/>
    </source>
</evidence>
<protein>
    <recommendedName>
        <fullName evidence="12">ATP synthase subunit b</fullName>
    </recommendedName>
    <alternativeName>
        <fullName evidence="12">ATP synthase F(0) sector subunit b</fullName>
    </alternativeName>
    <alternativeName>
        <fullName evidence="12">ATPase subunit I</fullName>
    </alternativeName>
    <alternativeName>
        <fullName evidence="12">F-type ATPase subunit b</fullName>
        <shortName evidence="12">F-ATPase subunit b</shortName>
    </alternativeName>
</protein>
<evidence type="ECO:0000256" key="5">
    <source>
        <dbReference type="ARBA" id="ARBA00022781"/>
    </source>
</evidence>
<evidence type="ECO:0000256" key="2">
    <source>
        <dbReference type="ARBA" id="ARBA00022448"/>
    </source>
</evidence>
<comment type="function">
    <text evidence="12">Component of the F(0) channel, it forms part of the peripheral stalk, linking F(1) to F(0).</text>
</comment>
<reference evidence="16" key="1">
    <citation type="submission" date="2017-09" db="EMBL/GenBank/DDBJ databases">
        <title>Depth-based differentiation of microbial function through sediment-hosted aquifers and enrichment of novel symbionts in the deep terrestrial subsurface.</title>
        <authorList>
            <person name="Probst A.J."/>
            <person name="Ladd B."/>
            <person name="Jarett J.K."/>
            <person name="Geller-Mcgrath D.E."/>
            <person name="Sieber C.M.K."/>
            <person name="Emerson J.B."/>
            <person name="Anantharaman K."/>
            <person name="Thomas B.C."/>
            <person name="Malmstrom R."/>
            <person name="Stieglmeier M."/>
            <person name="Klingl A."/>
            <person name="Woyke T."/>
            <person name="Ryan C.M."/>
            <person name="Banfield J.F."/>
        </authorList>
    </citation>
    <scope>NUCLEOTIDE SEQUENCE [LARGE SCALE GENOMIC DNA]</scope>
</reference>
<organism evidence="15 16">
    <name type="scientific">Candidatus Beckwithbacteria bacterium CG10_big_fil_rev_8_21_14_0_10_34_10</name>
    <dbReference type="NCBI Taxonomy" id="1974495"/>
    <lineage>
        <taxon>Bacteria</taxon>
        <taxon>Candidatus Beckwithiibacteriota</taxon>
    </lineage>
</organism>
<dbReference type="HAMAP" id="MF_01398">
    <property type="entry name" value="ATP_synth_b_bprime"/>
    <property type="match status" value="1"/>
</dbReference>
<keyword evidence="6 12" id="KW-1133">Transmembrane helix</keyword>
<comment type="subcellular location">
    <subcellularLocation>
        <location evidence="12">Cell membrane</location>
        <topology evidence="12">Single-pass membrane protein</topology>
    </subcellularLocation>
    <subcellularLocation>
        <location evidence="11">Endomembrane system</location>
        <topology evidence="11">Single-pass membrane protein</topology>
    </subcellularLocation>
</comment>
<dbReference type="EMBL" id="PEZT01000019">
    <property type="protein sequence ID" value="PIS09097.1"/>
    <property type="molecule type" value="Genomic_DNA"/>
</dbReference>
<comment type="subunit">
    <text evidence="12">F-type ATPases have 2 components, F(1) - the catalytic core - and F(0) - the membrane proton channel. F(1) has five subunits: alpha(3), beta(3), gamma(1), delta(1), epsilon(1). F(0) has three main subunits: a(1), b(2) and c(10-14). The alpha and beta chains form an alternating ring which encloses part of the gamma chain. F(1) is attached to F(0) by a central stalk formed by the gamma and epsilon chains, while a peripheral stalk is formed by the delta and b chains.</text>
</comment>
<dbReference type="GO" id="GO:0045259">
    <property type="term" value="C:proton-transporting ATP synthase complex"/>
    <property type="evidence" value="ECO:0007669"/>
    <property type="project" value="UniProtKB-KW"/>
</dbReference>
<keyword evidence="7 12" id="KW-0406">Ion transport</keyword>
<gene>
    <name evidence="12 15" type="primary">atpF</name>
    <name evidence="15" type="ORF">COT75_03240</name>
</gene>
<keyword evidence="8 12" id="KW-0472">Membrane</keyword>
<evidence type="ECO:0000256" key="8">
    <source>
        <dbReference type="ARBA" id="ARBA00023136"/>
    </source>
</evidence>
<dbReference type="GO" id="GO:0005886">
    <property type="term" value="C:plasma membrane"/>
    <property type="evidence" value="ECO:0007669"/>
    <property type="project" value="UniProtKB-SubCell"/>
</dbReference>
<evidence type="ECO:0000256" key="3">
    <source>
        <dbReference type="ARBA" id="ARBA00022547"/>
    </source>
</evidence>
<evidence type="ECO:0000256" key="11">
    <source>
        <dbReference type="ARBA" id="ARBA00037847"/>
    </source>
</evidence>
<comment type="function">
    <text evidence="10 12">F(1)F(0) ATP synthase produces ATP from ADP in the presence of a proton or sodium gradient. F-type ATPases consist of two structural domains, F(1) containing the extramembraneous catalytic core and F(0) containing the membrane proton channel, linked together by a central stalk and a peripheral stalk. During catalysis, ATP synthesis in the catalytic domain of F(1) is coupled via a rotary mechanism of the central stalk subunits to proton translocation.</text>
</comment>
<dbReference type="GO" id="GO:0046933">
    <property type="term" value="F:proton-transporting ATP synthase activity, rotational mechanism"/>
    <property type="evidence" value="ECO:0007669"/>
    <property type="project" value="UniProtKB-UniRule"/>
</dbReference>
<dbReference type="Proteomes" id="UP000230093">
    <property type="component" value="Unassembled WGS sequence"/>
</dbReference>
<evidence type="ECO:0000256" key="10">
    <source>
        <dbReference type="ARBA" id="ARBA00025198"/>
    </source>
</evidence>
<keyword evidence="9 12" id="KW-0066">ATP synthesis</keyword>
<dbReference type="CDD" id="cd06503">
    <property type="entry name" value="ATP-synt_Fo_b"/>
    <property type="match status" value="1"/>
</dbReference>
<evidence type="ECO:0000256" key="1">
    <source>
        <dbReference type="ARBA" id="ARBA00005513"/>
    </source>
</evidence>
<evidence type="ECO:0000256" key="12">
    <source>
        <dbReference type="HAMAP-Rule" id="MF_01398"/>
    </source>
</evidence>